<accession>A0ABR5HQD9</accession>
<keyword evidence="5" id="KW-1185">Reference proteome</keyword>
<dbReference type="InterPro" id="IPR050091">
    <property type="entry name" value="PKS_NRPS_Biosynth_Enz"/>
</dbReference>
<dbReference type="SUPFAM" id="SSF53901">
    <property type="entry name" value="Thiolase-like"/>
    <property type="match status" value="1"/>
</dbReference>
<dbReference type="Pfam" id="PF00109">
    <property type="entry name" value="ketoacyl-synt"/>
    <property type="match status" value="1"/>
</dbReference>
<comment type="caution">
    <text evidence="4">The sequence shown here is derived from an EMBL/GenBank/DDBJ whole genome shotgun (WGS) entry which is preliminary data.</text>
</comment>
<keyword evidence="2" id="KW-0511">Multifunctional enzyme</keyword>
<name>A0ABR5HQD9_STRLW</name>
<dbReference type="InterPro" id="IPR016039">
    <property type="entry name" value="Thiolase-like"/>
</dbReference>
<dbReference type="EMBL" id="LFEH01000279">
    <property type="protein sequence ID" value="KMS66141.1"/>
    <property type="molecule type" value="Genomic_DNA"/>
</dbReference>
<organism evidence="4 5">
    <name type="scientific">Streptomyces leeuwenhoekii</name>
    <dbReference type="NCBI Taxonomy" id="1437453"/>
    <lineage>
        <taxon>Bacteria</taxon>
        <taxon>Bacillati</taxon>
        <taxon>Actinomycetota</taxon>
        <taxon>Actinomycetes</taxon>
        <taxon>Kitasatosporales</taxon>
        <taxon>Streptomycetaceae</taxon>
        <taxon>Streptomyces</taxon>
    </lineage>
</organism>
<evidence type="ECO:0000313" key="4">
    <source>
        <dbReference type="EMBL" id="KMS66141.1"/>
    </source>
</evidence>
<gene>
    <name evidence="4" type="ORF">ACH49_29820</name>
</gene>
<dbReference type="InterPro" id="IPR014030">
    <property type="entry name" value="Ketoacyl_synth_N"/>
</dbReference>
<feature type="non-terminal residue" evidence="4">
    <location>
        <position position="68"/>
    </location>
</feature>
<protein>
    <recommendedName>
        <fullName evidence="3">Beta-ketoacyl synthase-like N-terminal domain-containing protein</fullName>
    </recommendedName>
</protein>
<dbReference type="Gene3D" id="3.40.47.10">
    <property type="match status" value="1"/>
</dbReference>
<proteinExistence type="predicted"/>
<keyword evidence="1" id="KW-0808">Transferase</keyword>
<dbReference type="PANTHER" id="PTHR43775">
    <property type="entry name" value="FATTY ACID SYNTHASE"/>
    <property type="match status" value="1"/>
</dbReference>
<feature type="domain" description="Beta-ketoacyl synthase-like N-terminal" evidence="3">
    <location>
        <begin position="1"/>
        <end position="68"/>
    </location>
</feature>
<evidence type="ECO:0000256" key="2">
    <source>
        <dbReference type="ARBA" id="ARBA00023268"/>
    </source>
</evidence>
<evidence type="ECO:0000256" key="1">
    <source>
        <dbReference type="ARBA" id="ARBA00022679"/>
    </source>
</evidence>
<dbReference type="PANTHER" id="PTHR43775:SF51">
    <property type="entry name" value="INACTIVE PHENOLPHTHIOCEROL SYNTHESIS POLYKETIDE SYNTHASE TYPE I PKS1-RELATED"/>
    <property type="match status" value="1"/>
</dbReference>
<evidence type="ECO:0000313" key="5">
    <source>
        <dbReference type="Proteomes" id="UP000037274"/>
    </source>
</evidence>
<evidence type="ECO:0000259" key="3">
    <source>
        <dbReference type="Pfam" id="PF00109"/>
    </source>
</evidence>
<dbReference type="Proteomes" id="UP000037274">
    <property type="component" value="Unassembled WGS sequence"/>
</dbReference>
<sequence length="68" mass="7221">MDPQQRLLLETVWETLERAGIPPTLLRGKPVGVFAGTNGQDYATLLTEADADVRGHLMTGNAASVLSG</sequence>
<reference evidence="4 5" key="1">
    <citation type="submission" date="2015-06" db="EMBL/GenBank/DDBJ databases">
        <title>Draft genome sequence of Streptomyces leeuwenhoekii C58, which produces the novel lasso peptide, chaxapeptin.</title>
        <authorList>
            <person name="Yi Y."/>
            <person name="Hai D."/>
            <person name="Jaspars M."/>
            <person name="Sheng H."/>
            <person name="Rateb M.E."/>
            <person name="Bull A."/>
            <person name="Goodfellow M."/>
            <person name="Asenjo J.A."/>
            <person name="Ebel R."/>
        </authorList>
    </citation>
    <scope>NUCLEOTIDE SEQUENCE [LARGE SCALE GENOMIC DNA]</scope>
    <source>
        <strain evidence="4 5">C58</strain>
    </source>
</reference>